<organism evidence="9 10">
    <name type="scientific">Saponaria officinalis</name>
    <name type="common">Common soapwort</name>
    <name type="synonym">Lychnis saponaria</name>
    <dbReference type="NCBI Taxonomy" id="3572"/>
    <lineage>
        <taxon>Eukaryota</taxon>
        <taxon>Viridiplantae</taxon>
        <taxon>Streptophyta</taxon>
        <taxon>Embryophyta</taxon>
        <taxon>Tracheophyta</taxon>
        <taxon>Spermatophyta</taxon>
        <taxon>Magnoliopsida</taxon>
        <taxon>eudicotyledons</taxon>
        <taxon>Gunneridae</taxon>
        <taxon>Pentapetalae</taxon>
        <taxon>Caryophyllales</taxon>
        <taxon>Caryophyllaceae</taxon>
        <taxon>Caryophylleae</taxon>
        <taxon>Saponaria</taxon>
    </lineage>
</organism>
<protein>
    <recommendedName>
        <fullName evidence="6">Transcription repressor</fullName>
    </recommendedName>
    <alternativeName>
        <fullName evidence="6">Ovate family protein</fullName>
    </alternativeName>
</protein>
<evidence type="ECO:0000256" key="7">
    <source>
        <dbReference type="SAM" id="MobiDB-lite"/>
    </source>
</evidence>
<evidence type="ECO:0000256" key="3">
    <source>
        <dbReference type="ARBA" id="ARBA00023015"/>
    </source>
</evidence>
<dbReference type="NCBIfam" id="TIGR01568">
    <property type="entry name" value="A_thal_3678"/>
    <property type="match status" value="1"/>
</dbReference>
<dbReference type="Proteomes" id="UP001443914">
    <property type="component" value="Unassembled WGS sequence"/>
</dbReference>
<name>A0AAW1N570_SAPOF</name>
<evidence type="ECO:0000256" key="1">
    <source>
        <dbReference type="ARBA" id="ARBA00004123"/>
    </source>
</evidence>
<dbReference type="Pfam" id="PF04844">
    <property type="entry name" value="Ovate"/>
    <property type="match status" value="1"/>
</dbReference>
<keyword evidence="4 6" id="KW-0804">Transcription</keyword>
<feature type="compositionally biased region" description="Low complexity" evidence="7">
    <location>
        <begin position="99"/>
        <end position="108"/>
    </location>
</feature>
<keyword evidence="3 6" id="KW-0805">Transcription regulation</keyword>
<evidence type="ECO:0000256" key="2">
    <source>
        <dbReference type="ARBA" id="ARBA00022491"/>
    </source>
</evidence>
<comment type="subcellular location">
    <subcellularLocation>
        <location evidence="1 6">Nucleus</location>
    </subcellularLocation>
</comment>
<feature type="compositionally biased region" description="Low complexity" evidence="7">
    <location>
        <begin position="191"/>
        <end position="228"/>
    </location>
</feature>
<sequence>MKDMGKSMKLIPFVSHSKQSSYSPCPFPSCANIDTLSFRHYPSSTINPFETITASSSSEMSDDDPIESVISGLRSERLFFDPKESCSLMLDPPQHDRNNNPNPNQNQNSGEGGEVVFKESEALCMESNNPCEDFRRSMEEMVEAHGLNDWHGLEQLLGCYLKINDKLNHGYIMGAFIDLLVNLDFVSTNSTSSSSNSLSSTNLNCSSSPSSPLSLPSSSLTTPCLSSLLDHDDDDDHDEEANDHHHDANYDDDGDDRNNTNYLS</sequence>
<gene>
    <name evidence="9" type="ORF">RND81_01G017300</name>
</gene>
<dbReference type="GO" id="GO:0005634">
    <property type="term" value="C:nucleus"/>
    <property type="evidence" value="ECO:0007669"/>
    <property type="project" value="UniProtKB-SubCell"/>
</dbReference>
<dbReference type="PANTHER" id="PTHR33057">
    <property type="entry name" value="TRANSCRIPTION REPRESSOR OFP7-RELATED"/>
    <property type="match status" value="1"/>
</dbReference>
<feature type="region of interest" description="Disordered" evidence="7">
    <location>
        <begin position="191"/>
        <end position="264"/>
    </location>
</feature>
<dbReference type="AlphaFoldDB" id="A0AAW1N570"/>
<keyword evidence="2 6" id="KW-0678">Repressor</keyword>
<dbReference type="PROSITE" id="PS51754">
    <property type="entry name" value="OVATE"/>
    <property type="match status" value="1"/>
</dbReference>
<keyword evidence="5 6" id="KW-0539">Nucleus</keyword>
<evidence type="ECO:0000259" key="8">
    <source>
        <dbReference type="PROSITE" id="PS51754"/>
    </source>
</evidence>
<comment type="caution">
    <text evidence="9">The sequence shown here is derived from an EMBL/GenBank/DDBJ whole genome shotgun (WGS) entry which is preliminary data.</text>
</comment>
<evidence type="ECO:0000313" key="10">
    <source>
        <dbReference type="Proteomes" id="UP001443914"/>
    </source>
</evidence>
<dbReference type="EMBL" id="JBDFQZ010000001">
    <property type="protein sequence ID" value="KAK9755310.1"/>
    <property type="molecule type" value="Genomic_DNA"/>
</dbReference>
<accession>A0AAW1N570</accession>
<keyword evidence="10" id="KW-1185">Reference proteome</keyword>
<comment type="function">
    <text evidence="6">Transcriptional repressor that regulates multiple aspects of plant growth and development.</text>
</comment>
<reference evidence="9" key="1">
    <citation type="submission" date="2024-03" db="EMBL/GenBank/DDBJ databases">
        <title>WGS assembly of Saponaria officinalis var. Norfolk2.</title>
        <authorList>
            <person name="Jenkins J."/>
            <person name="Shu S."/>
            <person name="Grimwood J."/>
            <person name="Barry K."/>
            <person name="Goodstein D."/>
            <person name="Schmutz J."/>
            <person name="Leebens-Mack J."/>
            <person name="Osbourn A."/>
        </authorList>
    </citation>
    <scope>NUCLEOTIDE SEQUENCE [LARGE SCALE GENOMIC DNA]</scope>
    <source>
        <strain evidence="9">JIC</strain>
    </source>
</reference>
<feature type="compositionally biased region" description="Acidic residues" evidence="7">
    <location>
        <begin position="231"/>
        <end position="241"/>
    </location>
</feature>
<dbReference type="InterPro" id="IPR006458">
    <property type="entry name" value="Ovate_C"/>
</dbReference>
<dbReference type="PANTHER" id="PTHR33057:SF26">
    <property type="entry name" value="TRANSCRIPTION REPRESSOR OFP13"/>
    <property type="match status" value="1"/>
</dbReference>
<feature type="domain" description="OVATE" evidence="8">
    <location>
        <begin position="123"/>
        <end position="182"/>
    </location>
</feature>
<feature type="region of interest" description="Disordered" evidence="7">
    <location>
        <begin position="89"/>
        <end position="112"/>
    </location>
</feature>
<evidence type="ECO:0000313" key="9">
    <source>
        <dbReference type="EMBL" id="KAK9755310.1"/>
    </source>
</evidence>
<dbReference type="GO" id="GO:0045892">
    <property type="term" value="P:negative regulation of DNA-templated transcription"/>
    <property type="evidence" value="ECO:0007669"/>
    <property type="project" value="UniProtKB-UniRule"/>
</dbReference>
<evidence type="ECO:0000256" key="5">
    <source>
        <dbReference type="ARBA" id="ARBA00023242"/>
    </source>
</evidence>
<evidence type="ECO:0000256" key="6">
    <source>
        <dbReference type="RuleBase" id="RU367028"/>
    </source>
</evidence>
<proteinExistence type="predicted"/>
<dbReference type="InterPro" id="IPR038933">
    <property type="entry name" value="Ovate"/>
</dbReference>
<evidence type="ECO:0000256" key="4">
    <source>
        <dbReference type="ARBA" id="ARBA00023163"/>
    </source>
</evidence>